<accession>A0A915DN74</accession>
<keyword evidence="1" id="KW-1185">Reference proteome</keyword>
<name>A0A915DN74_9BILA</name>
<sequence>MNAILDERIAPEMLLLFESAFVHTFKALNSLSKKPSCFNSSMSERRQQCGNWFRALSVSCSELPACTGQAPTLIVWNCHCAFVHDRAARARSTCQTANKDTIEEKGDDEFSARRMEKQLSKIDESLVECRRIQKLNELRSQTRVIKPATFHHKHKKSLESQCHRPKWFWNRWLVTKKYCVRDFKT</sequence>
<organism evidence="1 2">
    <name type="scientific">Ditylenchus dipsaci</name>
    <dbReference type="NCBI Taxonomy" id="166011"/>
    <lineage>
        <taxon>Eukaryota</taxon>
        <taxon>Metazoa</taxon>
        <taxon>Ecdysozoa</taxon>
        <taxon>Nematoda</taxon>
        <taxon>Chromadorea</taxon>
        <taxon>Rhabditida</taxon>
        <taxon>Tylenchina</taxon>
        <taxon>Tylenchomorpha</taxon>
        <taxon>Sphaerularioidea</taxon>
        <taxon>Anguinidae</taxon>
        <taxon>Anguininae</taxon>
        <taxon>Ditylenchus</taxon>
    </lineage>
</organism>
<dbReference type="Proteomes" id="UP000887574">
    <property type="component" value="Unplaced"/>
</dbReference>
<evidence type="ECO:0000313" key="2">
    <source>
        <dbReference type="WBParaSite" id="jg21230"/>
    </source>
</evidence>
<reference evidence="2" key="1">
    <citation type="submission" date="2022-11" db="UniProtKB">
        <authorList>
            <consortium name="WormBaseParasite"/>
        </authorList>
    </citation>
    <scope>IDENTIFICATION</scope>
</reference>
<dbReference type="WBParaSite" id="jg21230">
    <property type="protein sequence ID" value="jg21230"/>
    <property type="gene ID" value="jg21230"/>
</dbReference>
<evidence type="ECO:0000313" key="1">
    <source>
        <dbReference type="Proteomes" id="UP000887574"/>
    </source>
</evidence>
<dbReference type="AlphaFoldDB" id="A0A915DN74"/>
<protein>
    <submittedName>
        <fullName evidence="2">Uncharacterized protein</fullName>
    </submittedName>
</protein>
<proteinExistence type="predicted"/>